<protein>
    <submittedName>
        <fullName evidence="1">Uncharacterized protein</fullName>
    </submittedName>
</protein>
<dbReference type="EMBL" id="SGWV01000009">
    <property type="protein sequence ID" value="RZS54894.1"/>
    <property type="molecule type" value="Genomic_DNA"/>
</dbReference>
<dbReference type="Pfam" id="PF19795">
    <property type="entry name" value="DUF6279"/>
    <property type="match status" value="1"/>
</dbReference>
<proteinExistence type="predicted"/>
<evidence type="ECO:0000313" key="1">
    <source>
        <dbReference type="EMBL" id="RZS54894.1"/>
    </source>
</evidence>
<sequence>MALTLLVSGCSALRLAYGQGNWLTYWWLDRHVGFDSAQAPRVRAAIDQWFDWHRREPMADLVMLMEQAATEVRGDIAPAQACAWWHRLEERRDRYLQRLAVPMAEVAATLTPAQIVQVRERFERVNADWREEMIDGDAKRRAEASVERVVERAERLYGRLDRSQRDWIADWMRRSPWDAQRWLDEREADQRDTLVLLGELSALAGQGGQNLSPAQRQDKVRAWMRRVVEPSSEVSRAQRDRVLDNQCEFAAALQSRTSAAQREQAARTLLGWADDLRSHQLPAQAAGAALGLSAPATRP</sequence>
<dbReference type="Proteomes" id="UP000293433">
    <property type="component" value="Unassembled WGS sequence"/>
</dbReference>
<reference evidence="1 2" key="1">
    <citation type="submission" date="2019-02" db="EMBL/GenBank/DDBJ databases">
        <title>Genomic Encyclopedia of Type Strains, Phase IV (KMG-IV): sequencing the most valuable type-strain genomes for metagenomic binning, comparative biology and taxonomic classification.</title>
        <authorList>
            <person name="Goeker M."/>
        </authorList>
    </citation>
    <scope>NUCLEOTIDE SEQUENCE [LARGE SCALE GENOMIC DNA]</scope>
    <source>
        <strain evidence="1 2">DSM 10617</strain>
    </source>
</reference>
<accession>A0A4Q7LKD8</accession>
<keyword evidence="2" id="KW-1185">Reference proteome</keyword>
<comment type="caution">
    <text evidence="1">The sequence shown here is derived from an EMBL/GenBank/DDBJ whole genome shotgun (WGS) entry which is preliminary data.</text>
</comment>
<name>A0A4Q7LKD8_9BURK</name>
<dbReference type="AlphaFoldDB" id="A0A4Q7LKD8"/>
<evidence type="ECO:0000313" key="2">
    <source>
        <dbReference type="Proteomes" id="UP000293433"/>
    </source>
</evidence>
<organism evidence="1 2">
    <name type="scientific">Sphaerotilus mobilis</name>
    <dbReference type="NCBI Taxonomy" id="47994"/>
    <lineage>
        <taxon>Bacteria</taxon>
        <taxon>Pseudomonadati</taxon>
        <taxon>Pseudomonadota</taxon>
        <taxon>Betaproteobacteria</taxon>
        <taxon>Burkholderiales</taxon>
        <taxon>Sphaerotilaceae</taxon>
        <taxon>Sphaerotilus</taxon>
    </lineage>
</organism>
<gene>
    <name evidence="1" type="ORF">EV685_2379</name>
</gene>